<evidence type="ECO:0000313" key="4">
    <source>
        <dbReference type="Proteomes" id="UP000234951"/>
    </source>
</evidence>
<dbReference type="EMBL" id="PGVD01000068">
    <property type="protein sequence ID" value="PLR91119.1"/>
    <property type="molecule type" value="Genomic_DNA"/>
</dbReference>
<keyword evidence="5" id="KW-1185">Reference proteome</keyword>
<dbReference type="InterPro" id="IPR024534">
    <property type="entry name" value="JetD_C"/>
</dbReference>
<dbReference type="EMBL" id="PGVA01000065">
    <property type="protein sequence ID" value="PLR79996.1"/>
    <property type="molecule type" value="Genomic_DNA"/>
</dbReference>
<feature type="domain" description="Wadjet protein JetD C-terminal" evidence="1">
    <location>
        <begin position="191"/>
        <end position="278"/>
    </location>
</feature>
<name>A0A2N5GGY3_9BACI</name>
<comment type="caution">
    <text evidence="2">The sequence shown here is derived from an EMBL/GenBank/DDBJ whole genome shotgun (WGS) entry which is preliminary data.</text>
</comment>
<gene>
    <name evidence="2" type="ORF">CU635_20260</name>
    <name evidence="3" type="ORF">CVD25_19775</name>
</gene>
<reference evidence="2 4" key="1">
    <citation type="submission" date="2017-11" db="EMBL/GenBank/DDBJ databases">
        <title>Comparitive Functional Genomics of Dry Heat Resistant strains isolated from the Viking Spacecraft.</title>
        <authorList>
            <person name="Seuylemezian A."/>
            <person name="Cooper K."/>
            <person name="Vaishampayan P."/>
        </authorList>
    </citation>
    <scope>NUCLEOTIDE SEQUENCE [LARGE SCALE GENOMIC DNA]</scope>
    <source>
        <strain evidence="2 4">M4.6</strain>
    </source>
</reference>
<evidence type="ECO:0000313" key="2">
    <source>
        <dbReference type="EMBL" id="PLR79996.1"/>
    </source>
</evidence>
<evidence type="ECO:0000259" key="1">
    <source>
        <dbReference type="Pfam" id="PF09983"/>
    </source>
</evidence>
<dbReference type="Proteomes" id="UP000234951">
    <property type="component" value="Unassembled WGS sequence"/>
</dbReference>
<evidence type="ECO:0000313" key="3">
    <source>
        <dbReference type="EMBL" id="PLR91119.1"/>
    </source>
</evidence>
<dbReference type="Proteomes" id="UP000235114">
    <property type="component" value="Unassembled WGS sequence"/>
</dbReference>
<organism evidence="2 4">
    <name type="scientific">Bacillus canaveralius</name>
    <dbReference type="NCBI Taxonomy" id="1403243"/>
    <lineage>
        <taxon>Bacteria</taxon>
        <taxon>Bacillati</taxon>
        <taxon>Bacillota</taxon>
        <taxon>Bacilli</taxon>
        <taxon>Bacillales</taxon>
        <taxon>Bacillaceae</taxon>
        <taxon>Bacillus</taxon>
    </lineage>
</organism>
<dbReference type="AlphaFoldDB" id="A0A2N5GGY3"/>
<proteinExistence type="predicted"/>
<dbReference type="OrthoDB" id="9809365at2"/>
<sequence length="358" mass="42821">MSKWKTFIIEFMNIYSKTFVKTVDIEHHLKTLLKQEYDDDGGYFRFSSALKNMVEEEKIQPVKARGHNHQTPPVFNEYRLVKQEKRTNPTHIKKLMTSYPFFNMTAFYDEEEFEKWKFYINRVHAFLTNNSDTKKVMLKANERSFELFRNEKFLLDKEGIKFLANLGLTLSDLNCRRTYEPFVEYRPKPSRKPKTILIIENRDTFDSVKELMMDGVNTWSGITFDMVIYGEGDKIQRSYYFLEEYQLEDYEVYYFGDLDARGIHICSELIKIDNRVKPFTPFYIELLNCYGTEPSTRTLERKLKQTIIDDSLKLFSGFFECNYRDELKKYTKIVQNIQTYIPQEGLNLAILRETGERR</sequence>
<dbReference type="RefSeq" id="WP_101579179.1">
    <property type="nucleotide sequence ID" value="NZ_PGVA01000065.1"/>
</dbReference>
<dbReference type="Pfam" id="PF09983">
    <property type="entry name" value="JetD_C"/>
    <property type="match status" value="1"/>
</dbReference>
<accession>A0A2N5GGY3</accession>
<evidence type="ECO:0000313" key="5">
    <source>
        <dbReference type="Proteomes" id="UP000235114"/>
    </source>
</evidence>
<protein>
    <submittedName>
        <fullName evidence="2">Cytoplasmic protein</fullName>
    </submittedName>
</protein>
<reference evidence="3 5" key="2">
    <citation type="submission" date="2017-12" db="EMBL/GenBank/DDBJ databases">
        <title>Comparative Functional Genomics of Dry Heat Resistant strains isolated from the Viking Spacecraft.</title>
        <authorList>
            <person name="Seuylemezian A."/>
            <person name="Cooper K."/>
            <person name="Vaishampayan P."/>
        </authorList>
    </citation>
    <scope>NUCLEOTIDE SEQUENCE [LARGE SCALE GENOMIC DNA]</scope>
    <source>
        <strain evidence="3 5">ATCC 29669</strain>
    </source>
</reference>